<dbReference type="RefSeq" id="WP_214296188.1">
    <property type="nucleotide sequence ID" value="NZ_JAHDYS010000001.1"/>
</dbReference>
<evidence type="ECO:0000256" key="6">
    <source>
        <dbReference type="ARBA" id="ARBA00022723"/>
    </source>
</evidence>
<name>A0ABS5U4B6_9BACT</name>
<dbReference type="EMBL" id="JAHDYS010000001">
    <property type="protein sequence ID" value="MBT1070493.1"/>
    <property type="molecule type" value="Genomic_DNA"/>
</dbReference>
<evidence type="ECO:0000313" key="12">
    <source>
        <dbReference type="Proteomes" id="UP000784128"/>
    </source>
</evidence>
<dbReference type="NCBIfam" id="TIGR00150">
    <property type="entry name" value="T6A_YjeE"/>
    <property type="match status" value="1"/>
</dbReference>
<evidence type="ECO:0000256" key="5">
    <source>
        <dbReference type="ARBA" id="ARBA00022694"/>
    </source>
</evidence>
<keyword evidence="4" id="KW-0963">Cytoplasm</keyword>
<comment type="similarity">
    <text evidence="2">Belongs to the TsaE family.</text>
</comment>
<keyword evidence="12" id="KW-1185">Reference proteome</keyword>
<dbReference type="InterPro" id="IPR003442">
    <property type="entry name" value="T6A_TsaE"/>
</dbReference>
<dbReference type="Gene3D" id="3.40.50.300">
    <property type="entry name" value="P-loop containing nucleotide triphosphate hydrolases"/>
    <property type="match status" value="1"/>
</dbReference>
<evidence type="ECO:0000256" key="4">
    <source>
        <dbReference type="ARBA" id="ARBA00022490"/>
    </source>
</evidence>
<dbReference type="InterPro" id="IPR027417">
    <property type="entry name" value="P-loop_NTPase"/>
</dbReference>
<keyword evidence="5" id="KW-0819">tRNA processing</keyword>
<evidence type="ECO:0000256" key="3">
    <source>
        <dbReference type="ARBA" id="ARBA00019010"/>
    </source>
</evidence>
<keyword evidence="7" id="KW-0547">Nucleotide-binding</keyword>
<keyword evidence="6" id="KW-0479">Metal-binding</keyword>
<evidence type="ECO:0000256" key="1">
    <source>
        <dbReference type="ARBA" id="ARBA00004496"/>
    </source>
</evidence>
<gene>
    <name evidence="11" type="primary">tsaE</name>
    <name evidence="11" type="ORF">KJB30_01715</name>
</gene>
<evidence type="ECO:0000313" key="11">
    <source>
        <dbReference type="EMBL" id="MBT1070493.1"/>
    </source>
</evidence>
<comment type="caution">
    <text evidence="11">The sequence shown here is derived from an EMBL/GenBank/DDBJ whole genome shotgun (WGS) entry which is preliminary data.</text>
</comment>
<proteinExistence type="inferred from homology"/>
<evidence type="ECO:0000256" key="7">
    <source>
        <dbReference type="ARBA" id="ARBA00022741"/>
    </source>
</evidence>
<keyword evidence="8" id="KW-0067">ATP-binding</keyword>
<sequence>MSRFSLTSSSPLDTERLGKRLGALLEPGAMLALRGELGGGKTCFTRGVVEGAAPASANMVASPTFAIMNEYPGLPPVYHFDFYRLTSEDEIAELGFEDYFHGNGICIVEWPERLGQLLPADHLSVTFENAAANQRTITLESFGFSSEAVLKQLEDMEA</sequence>
<reference evidence="11 12" key="1">
    <citation type="submission" date="2021-05" db="EMBL/GenBank/DDBJ databases">
        <title>The draft genome of Geobacter chapellei DSM 13688.</title>
        <authorList>
            <person name="Xu Z."/>
            <person name="Masuda Y."/>
            <person name="Itoh H."/>
            <person name="Senoo K."/>
        </authorList>
    </citation>
    <scope>NUCLEOTIDE SEQUENCE [LARGE SCALE GENOMIC DNA]</scope>
    <source>
        <strain evidence="11 12">DSM 13688</strain>
    </source>
</reference>
<evidence type="ECO:0000256" key="2">
    <source>
        <dbReference type="ARBA" id="ARBA00007599"/>
    </source>
</evidence>
<keyword evidence="9" id="KW-0460">Magnesium</keyword>
<organism evidence="11 12">
    <name type="scientific">Pelotalea chapellei</name>
    <dbReference type="NCBI Taxonomy" id="44671"/>
    <lineage>
        <taxon>Bacteria</taxon>
        <taxon>Pseudomonadati</taxon>
        <taxon>Thermodesulfobacteriota</taxon>
        <taxon>Desulfuromonadia</taxon>
        <taxon>Geobacterales</taxon>
        <taxon>Geobacteraceae</taxon>
        <taxon>Pelotalea</taxon>
    </lineage>
</organism>
<evidence type="ECO:0000256" key="10">
    <source>
        <dbReference type="ARBA" id="ARBA00032441"/>
    </source>
</evidence>
<evidence type="ECO:0000256" key="9">
    <source>
        <dbReference type="ARBA" id="ARBA00022842"/>
    </source>
</evidence>
<evidence type="ECO:0000256" key="8">
    <source>
        <dbReference type="ARBA" id="ARBA00022840"/>
    </source>
</evidence>
<dbReference type="Proteomes" id="UP000784128">
    <property type="component" value="Unassembled WGS sequence"/>
</dbReference>
<dbReference type="PANTHER" id="PTHR33540">
    <property type="entry name" value="TRNA THREONYLCARBAMOYLADENOSINE BIOSYNTHESIS PROTEIN TSAE"/>
    <property type="match status" value="1"/>
</dbReference>
<dbReference type="PANTHER" id="PTHR33540:SF2">
    <property type="entry name" value="TRNA THREONYLCARBAMOYLADENOSINE BIOSYNTHESIS PROTEIN TSAE"/>
    <property type="match status" value="1"/>
</dbReference>
<protein>
    <recommendedName>
        <fullName evidence="3">tRNA threonylcarbamoyladenosine biosynthesis protein TsaE</fullName>
    </recommendedName>
    <alternativeName>
        <fullName evidence="10">t(6)A37 threonylcarbamoyladenosine biosynthesis protein TsaE</fullName>
    </alternativeName>
</protein>
<dbReference type="Pfam" id="PF02367">
    <property type="entry name" value="TsaE"/>
    <property type="match status" value="1"/>
</dbReference>
<accession>A0ABS5U4B6</accession>
<comment type="subcellular location">
    <subcellularLocation>
        <location evidence="1">Cytoplasm</location>
    </subcellularLocation>
</comment>
<dbReference type="SUPFAM" id="SSF52540">
    <property type="entry name" value="P-loop containing nucleoside triphosphate hydrolases"/>
    <property type="match status" value="1"/>
</dbReference>